<accession>A0A0G4ICC6</accession>
<reference evidence="2" key="1">
    <citation type="submission" date="2014-11" db="EMBL/GenBank/DDBJ databases">
        <authorList>
            <person name="Otto D Thomas"/>
            <person name="Naeem Raeece"/>
        </authorList>
    </citation>
    <scope>NUCLEOTIDE SEQUENCE</scope>
</reference>
<dbReference type="EMBL" id="CDMZ01005810">
    <property type="protein sequence ID" value="CEM54719.1"/>
    <property type="molecule type" value="Genomic_DNA"/>
</dbReference>
<organism evidence="2">
    <name type="scientific">Chromera velia CCMP2878</name>
    <dbReference type="NCBI Taxonomy" id="1169474"/>
    <lineage>
        <taxon>Eukaryota</taxon>
        <taxon>Sar</taxon>
        <taxon>Alveolata</taxon>
        <taxon>Colpodellida</taxon>
        <taxon>Chromeraceae</taxon>
        <taxon>Chromera</taxon>
    </lineage>
</organism>
<evidence type="ECO:0000313" key="2">
    <source>
        <dbReference type="EMBL" id="CEM54719.1"/>
    </source>
</evidence>
<protein>
    <submittedName>
        <fullName evidence="2">Uncharacterized protein</fullName>
    </submittedName>
</protein>
<dbReference type="AlphaFoldDB" id="A0A0G4ICC6"/>
<feature type="compositionally biased region" description="Basic residues" evidence="1">
    <location>
        <begin position="89"/>
        <end position="103"/>
    </location>
</feature>
<sequence>MGKFGRKKKVNRFNPYASADVAMGEMQDTGEDQDQWVDTERDEKEEAAVMEEAAEMGEKEDADTTRVTRKSLKKKHTFEWRQLRDRIKKLKQDKKKASKKTIHGKAEKKQLGKQIKELIAEMKTRHEMELKQAGFDVGTETDGDGAAALEKEFAMDIDGEA</sequence>
<feature type="compositionally biased region" description="Basic and acidic residues" evidence="1">
    <location>
        <begin position="38"/>
        <end position="47"/>
    </location>
</feature>
<evidence type="ECO:0000256" key="1">
    <source>
        <dbReference type="SAM" id="MobiDB-lite"/>
    </source>
</evidence>
<feature type="region of interest" description="Disordered" evidence="1">
    <location>
        <begin position="1"/>
        <end position="74"/>
    </location>
</feature>
<name>A0A0G4ICC6_9ALVE</name>
<proteinExistence type="predicted"/>
<feature type="compositionally biased region" description="Acidic residues" evidence="1">
    <location>
        <begin position="28"/>
        <end position="37"/>
    </location>
</feature>
<feature type="compositionally biased region" description="Basic and acidic residues" evidence="1">
    <location>
        <begin position="56"/>
        <end position="66"/>
    </location>
</feature>
<feature type="compositionally biased region" description="Basic residues" evidence="1">
    <location>
        <begin position="1"/>
        <end position="11"/>
    </location>
</feature>
<gene>
    <name evidence="2" type="ORF">Cvel_12984</name>
</gene>
<dbReference type="VEuPathDB" id="CryptoDB:Cvel_12984"/>
<feature type="region of interest" description="Disordered" evidence="1">
    <location>
        <begin position="89"/>
        <end position="109"/>
    </location>
</feature>